<evidence type="ECO:0000256" key="4">
    <source>
        <dbReference type="PIRNR" id="PIRNR000446"/>
    </source>
</evidence>
<accession>A0ABS8N3V7</accession>
<dbReference type="NCBIfam" id="TIGR00128">
    <property type="entry name" value="fabD"/>
    <property type="match status" value="1"/>
</dbReference>
<dbReference type="Pfam" id="PF00698">
    <property type="entry name" value="Acyl_transf_1"/>
    <property type="match status" value="1"/>
</dbReference>
<dbReference type="PANTHER" id="PTHR42681">
    <property type="entry name" value="MALONYL-COA-ACYL CARRIER PROTEIN TRANSACYLASE, MITOCHONDRIAL"/>
    <property type="match status" value="1"/>
</dbReference>
<dbReference type="InterPro" id="IPR024925">
    <property type="entry name" value="Malonyl_CoA-ACP_transAc"/>
</dbReference>
<evidence type="ECO:0000256" key="3">
    <source>
        <dbReference type="ARBA" id="ARBA00048462"/>
    </source>
</evidence>
<proteinExistence type="inferred from homology"/>
<dbReference type="PIRSF" id="PIRSF000446">
    <property type="entry name" value="Mct"/>
    <property type="match status" value="1"/>
</dbReference>
<evidence type="ECO:0000259" key="5">
    <source>
        <dbReference type="SMART" id="SM00827"/>
    </source>
</evidence>
<evidence type="ECO:0000256" key="1">
    <source>
        <dbReference type="ARBA" id="ARBA00022679"/>
    </source>
</evidence>
<reference evidence="6" key="1">
    <citation type="submission" date="2021-11" db="EMBL/GenBank/DDBJ databases">
        <authorList>
            <person name="Qingchun L."/>
            <person name="Dong Z."/>
            <person name="Zongwei Q."/>
            <person name="Jia Z."/>
            <person name="Duotao L."/>
        </authorList>
    </citation>
    <scope>NUCLEOTIDE SEQUENCE</scope>
    <source>
        <strain evidence="6">WLY-B-L2</strain>
    </source>
</reference>
<organism evidence="6 7">
    <name type="scientific">Clostridium aromativorans</name>
    <dbReference type="NCBI Taxonomy" id="2836848"/>
    <lineage>
        <taxon>Bacteria</taxon>
        <taxon>Bacillati</taxon>
        <taxon>Bacillota</taxon>
        <taxon>Clostridia</taxon>
        <taxon>Eubacteriales</taxon>
        <taxon>Clostridiaceae</taxon>
        <taxon>Clostridium</taxon>
    </lineage>
</organism>
<comment type="catalytic activity">
    <reaction evidence="3 4">
        <text>holo-[ACP] + malonyl-CoA = malonyl-[ACP] + CoA</text>
        <dbReference type="Rhea" id="RHEA:41792"/>
        <dbReference type="Rhea" id="RHEA-COMP:9623"/>
        <dbReference type="Rhea" id="RHEA-COMP:9685"/>
        <dbReference type="ChEBI" id="CHEBI:57287"/>
        <dbReference type="ChEBI" id="CHEBI:57384"/>
        <dbReference type="ChEBI" id="CHEBI:64479"/>
        <dbReference type="ChEBI" id="CHEBI:78449"/>
        <dbReference type="EC" id="2.3.1.39"/>
    </reaction>
</comment>
<protein>
    <recommendedName>
        <fullName evidence="4">Malonyl CoA-acyl carrier protein transacylase</fullName>
        <ecNumber evidence="4">2.3.1.39</ecNumber>
    </recommendedName>
</protein>
<evidence type="ECO:0000313" key="7">
    <source>
        <dbReference type="Proteomes" id="UP001165422"/>
    </source>
</evidence>
<dbReference type="RefSeq" id="WP_150358362.1">
    <property type="nucleotide sequence ID" value="NZ_JAJJPB010000005.1"/>
</dbReference>
<dbReference type="SMART" id="SM00827">
    <property type="entry name" value="PKS_AT"/>
    <property type="match status" value="1"/>
</dbReference>
<gene>
    <name evidence="6" type="primary">fabD</name>
    <name evidence="6" type="ORF">LN736_06385</name>
</gene>
<name>A0ABS8N3V7_9CLOT</name>
<dbReference type="InterPro" id="IPR016036">
    <property type="entry name" value="Malonyl_transacylase_ACP-bd"/>
</dbReference>
<evidence type="ECO:0000256" key="2">
    <source>
        <dbReference type="ARBA" id="ARBA00023315"/>
    </source>
</evidence>
<dbReference type="SUPFAM" id="SSF52151">
    <property type="entry name" value="FabD/lysophospholipase-like"/>
    <property type="match status" value="1"/>
</dbReference>
<dbReference type="GO" id="GO:0004314">
    <property type="term" value="F:[acyl-carrier-protein] S-malonyltransferase activity"/>
    <property type="evidence" value="ECO:0007669"/>
    <property type="project" value="UniProtKB-EC"/>
</dbReference>
<feature type="domain" description="Malonyl-CoA:ACP transacylase (MAT)" evidence="5">
    <location>
        <begin position="7"/>
        <end position="299"/>
    </location>
</feature>
<dbReference type="Proteomes" id="UP001165422">
    <property type="component" value="Unassembled WGS sequence"/>
</dbReference>
<dbReference type="Gene3D" id="3.30.70.250">
    <property type="entry name" value="Malonyl-CoA ACP transacylase, ACP-binding"/>
    <property type="match status" value="1"/>
</dbReference>
<dbReference type="EC" id="2.3.1.39" evidence="4"/>
<comment type="similarity">
    <text evidence="4">Belongs to the fabD family.</text>
</comment>
<dbReference type="InterPro" id="IPR050858">
    <property type="entry name" value="Mal-CoA-ACP_Trans/PKS_FabD"/>
</dbReference>
<dbReference type="InterPro" id="IPR016035">
    <property type="entry name" value="Acyl_Trfase/lysoPLipase"/>
</dbReference>
<dbReference type="SUPFAM" id="SSF55048">
    <property type="entry name" value="Probable ACP-binding domain of malonyl-CoA ACP transacylase"/>
    <property type="match status" value="1"/>
</dbReference>
<dbReference type="EMBL" id="JAJJPB010000005">
    <property type="protein sequence ID" value="MCC9294484.1"/>
    <property type="molecule type" value="Genomic_DNA"/>
</dbReference>
<keyword evidence="2 4" id="KW-0012">Acyltransferase</keyword>
<dbReference type="PANTHER" id="PTHR42681:SF1">
    <property type="entry name" value="MALONYL-COA-ACYL CARRIER PROTEIN TRANSACYLASE, MITOCHONDRIAL"/>
    <property type="match status" value="1"/>
</dbReference>
<comment type="caution">
    <text evidence="6">The sequence shown here is derived from an EMBL/GenBank/DDBJ whole genome shotgun (WGS) entry which is preliminary data.</text>
</comment>
<evidence type="ECO:0000313" key="6">
    <source>
        <dbReference type="EMBL" id="MCC9294484.1"/>
    </source>
</evidence>
<keyword evidence="7" id="KW-1185">Reference proteome</keyword>
<dbReference type="InterPro" id="IPR004410">
    <property type="entry name" value="Malonyl_CoA-ACP_transAc_FabD"/>
</dbReference>
<sequence>MGKIAFLFSGQGAQYTGMGRDLADNIEVSRKVFQEADEAVGFPISEMCFEGPQEELDKTENTQPAILTTSIAALRALESFDIKADIAAGLSLGEYSALVCSGSMEFKKAVALVKKRGKYMQEAVPEGVGTMAAVMGLDYLTIENVCRDCETVGIVEPSNINCPGQVVIGGEIKAVEAACQHLKEKGARRVVKLSVSAPFHTSMLKPAAEKLELELNKFNIGRFSIPVVTNVTGEIIKSSKDVKALLKKQVMSTVLFEKCINTMLKVGADTFVEIGPGKVLSGFVKKIDRKVTLLNVQDMDSLNNAVQILKNR</sequence>
<dbReference type="InterPro" id="IPR001227">
    <property type="entry name" value="Ac_transferase_dom_sf"/>
</dbReference>
<dbReference type="InterPro" id="IPR014043">
    <property type="entry name" value="Acyl_transferase_dom"/>
</dbReference>
<dbReference type="Gene3D" id="3.40.366.10">
    <property type="entry name" value="Malonyl-Coenzyme A Acyl Carrier Protein, domain 2"/>
    <property type="match status" value="1"/>
</dbReference>
<keyword evidence="1 4" id="KW-0808">Transferase</keyword>